<dbReference type="GO" id="GO:0005789">
    <property type="term" value="C:endoplasmic reticulum membrane"/>
    <property type="evidence" value="ECO:0007669"/>
    <property type="project" value="TreeGrafter"/>
</dbReference>
<dbReference type="PROSITE" id="PS50089">
    <property type="entry name" value="ZF_RING_2"/>
    <property type="match status" value="1"/>
</dbReference>
<dbReference type="InterPro" id="IPR011016">
    <property type="entry name" value="Znf_RING-CH"/>
</dbReference>
<reference evidence="18" key="1">
    <citation type="journal article" date="2023" name="Mol. Phylogenet. Evol.">
        <title>Genome-scale phylogeny and comparative genomics of the fungal order Sordariales.</title>
        <authorList>
            <person name="Hensen N."/>
            <person name="Bonometti L."/>
            <person name="Westerberg I."/>
            <person name="Brannstrom I.O."/>
            <person name="Guillou S."/>
            <person name="Cros-Aarteil S."/>
            <person name="Calhoun S."/>
            <person name="Haridas S."/>
            <person name="Kuo A."/>
            <person name="Mondo S."/>
            <person name="Pangilinan J."/>
            <person name="Riley R."/>
            <person name="LaButti K."/>
            <person name="Andreopoulos B."/>
            <person name="Lipzen A."/>
            <person name="Chen C."/>
            <person name="Yan M."/>
            <person name="Daum C."/>
            <person name="Ng V."/>
            <person name="Clum A."/>
            <person name="Steindorff A."/>
            <person name="Ohm R.A."/>
            <person name="Martin F."/>
            <person name="Silar P."/>
            <person name="Natvig D.O."/>
            <person name="Lalanne C."/>
            <person name="Gautier V."/>
            <person name="Ament-Velasquez S.L."/>
            <person name="Kruys A."/>
            <person name="Hutchinson M.I."/>
            <person name="Powell A.J."/>
            <person name="Barry K."/>
            <person name="Miller A.N."/>
            <person name="Grigoriev I.V."/>
            <person name="Debuchy R."/>
            <person name="Gladieux P."/>
            <person name="Hiltunen Thoren M."/>
            <person name="Johannesson H."/>
        </authorList>
    </citation>
    <scope>NUCLEOTIDE SEQUENCE</scope>
    <source>
        <strain evidence="18">PSN243</strain>
    </source>
</reference>
<evidence type="ECO:0000256" key="3">
    <source>
        <dbReference type="ARBA" id="ARBA00004906"/>
    </source>
</evidence>
<dbReference type="PANTHER" id="PTHR13145">
    <property type="entry name" value="SSM4 PROTEIN"/>
    <property type="match status" value="1"/>
</dbReference>
<keyword evidence="9" id="KW-0833">Ubl conjugation pathway</keyword>
<evidence type="ECO:0000256" key="7">
    <source>
        <dbReference type="ARBA" id="ARBA00022723"/>
    </source>
</evidence>
<dbReference type="EC" id="2.3.2.27" evidence="4"/>
<keyword evidence="7" id="KW-0479">Metal-binding</keyword>
<feature type="compositionally biased region" description="Basic and acidic residues" evidence="14">
    <location>
        <begin position="499"/>
        <end position="509"/>
    </location>
</feature>
<sequence length="2165" mass="239990">MGDAQPEPFLGPDLARFPNTRLRTAVPAVPDDPSETSPAVMADTTFSIDPDTCRICRGEGTEEEPLFYPCKCSGSIKYVHQDCLMEWLSHSQKKHCELCKTPFRFTKLYAPDMPKALPLHIFISHMAKYVFRNVLVWLRGVLVASVWLGWLPYLMRSVWAFLFWVSDEGFGGASLFGRSSTMASGGLDVTLLQGTTVCPSSPLFATAAAGISGAVGEGLSVDAMRLLKGLYNFNLSSTDPLKATVLRLLFGSVSIGDKTTTTIPPITPVSVVEKAFVTSKSHPSLLSEVSFLKNLTRHSSINRTLIATFEGQIITILVIVCFILIILVRDYVVQQQPDIMRAGIGPIEVPAPQPPPAPAQPEPVAAPANVEPAGGVEAAPAESPEIETNGRLWEDYPNDFTPEELHRLRLGTRRPKTDEEADVGGPDIPHDTPDNDALVVPHSSPALAHGLQSGEEDTPLREFLRIYRETGGDPEKVLKVAKELNMEEKLDVWLRRTGMKTDGDGKAVDADGSTSGGTPGSVGPSDVRADAGESPGSVTSDQSPEWTWMEDAAFRPEHDKGKGKMVDSDDGRDVLPPTSLASSSRPRANTDGPQVNSGLHPLGNNSWAFTSLPDGQADSYIRHGTEGSRPSTDDTESEHRRRRWGEELLDISVQEDQSNPEPADHASEAGAELPAAADEGPVADAEAGPEDDPPRQAADAQPQRRRQPGLVGALAEFMWHGIDDIDPAELAAVDLDDFGDDDDILDQDDLLDEDMERQREVLEAAVEADLDPEAIEDAEDLEGILELLGMRGPVAGLFQNAIFCAFLVSITIFVGIFSPYNFGRLVVWLVANPMRIARIFFSLTKLIQDCFVILFGVLSCATFLTIQTAARLVPWAPSSLTEHLSPMTTGFWTLAVSASNRISADLLRELPNISASEIRNFSAISHEALLAIQGYIGQAFSALGHTVMFLFGGDYSTKSSEALSLAANVSQVAWVGLKDLPEVVMNPSSWVLNLSLPEAASAVDLELAYWDGTDRFWAIVIGYVTMSFFAGLYLRRGTPFSTSQAAQEWEAALIDALNQASGVMKVILIIGIEMLVFPLYCGMLLDVALLPLFEDTTMKSRLLFTMNYPVTSVFVHWFVGTGYMFHFALFVSMCRKIMRKGVLYFIRDPDDPEFHPVRDVLERSVTTQLRKILFSAFVYGALVIICLGGVVWGLALALPNVLPVHYSSNEPVLEFPIDLLFYNFLMPLAVKFFKPSEGLHAMYTWWFRKCARVLRITWFLFGQRKIDEEGHLALSATSPYRDAPWWSRVFLELDHTNVTVVPKTWSDVFEGGTAKPSAGPAVPEVVILTAQKKQLIKTGQLIPDGRFVLTPASDQVKIPKGQQVFLEVDEENMGRDGRGRKTTVADIYSSNQYQFVYVPPHFRARIFLFILLIWIFAAATGVGITIVPLVFGRQVFRLLIPSHIRTNDIYAFSIGVYILSTAAYTLLHSRQMYQSAKEWMASAVESVYNHEAARRVRGSVIRVARVLYAYSFLFFAFPFMVSSLMELYAAIPLHEVMYSSLLGGDETSLIASDKAADLNPRHTVRVIQAWTVGLIYLRLGTRIVVDWFPNTRLASAVRAVLRRGWLDPDLAVLTRAFVIPGVVFWIAAVATPLLFARFAVSHGLAEAMVNAIGGTLADKIPHGQLYDACLVLIHRLCYPFMALSVATTFTLLSMFGVFRSWKVRIRDEAYLIGERLHNFGVNGPPKARGPWRAEAMIQQANDSQHPYRAGALLSLRLHGSNESCRPSIVTVKILKPQDKWTLSCGMVVEVLGDPTTLDGNAKVESDSSRQVEKDAEEQVDDDVNGNNNNGVDKNNNGIDDNNNDVDDNNNVDDNNDVVDNDNVDDDNDVEDNDKSAGRSDHGASSPPKLAFLKLYDRRFATGLRDDHEYAKMVLRDEVEDFVAKLSDDEWRDETEYNWTEGENEACLAHEMRKMFEAETTMYARLVDIQGVMVPRFLGSVEVDIVPAGLVLSEEQRELFMVKGILLEYIPGFCLSEVVDNVKPEACQDIVDQAVCIAHALCDRDVLNTDVRPGNFIVTRVDDVDSAMNKGTAEEESEDRVKDRQRNRYQTVMIDFGQSRLRREDESDATWGRLKWQQDEVGAVGQVMQHRLKKAGIKIAYDRSFRYLEFAEKEDEEFEMMPMRSQ</sequence>
<reference evidence="18" key="2">
    <citation type="submission" date="2023-05" db="EMBL/GenBank/DDBJ databases">
        <authorList>
            <consortium name="Lawrence Berkeley National Laboratory"/>
            <person name="Steindorff A."/>
            <person name="Hensen N."/>
            <person name="Bonometti L."/>
            <person name="Westerberg I."/>
            <person name="Brannstrom I.O."/>
            <person name="Guillou S."/>
            <person name="Cros-Aarteil S."/>
            <person name="Calhoun S."/>
            <person name="Haridas S."/>
            <person name="Kuo A."/>
            <person name="Mondo S."/>
            <person name="Pangilinan J."/>
            <person name="Riley R."/>
            <person name="Labutti K."/>
            <person name="Andreopoulos B."/>
            <person name="Lipzen A."/>
            <person name="Chen C."/>
            <person name="Yanf M."/>
            <person name="Daum C."/>
            <person name="Ng V."/>
            <person name="Clum A."/>
            <person name="Ohm R."/>
            <person name="Martin F."/>
            <person name="Silar P."/>
            <person name="Natvig D."/>
            <person name="Lalanne C."/>
            <person name="Gautier V."/>
            <person name="Ament-Velasquez S.L."/>
            <person name="Kruys A."/>
            <person name="Hutchinson M.I."/>
            <person name="Powell A.J."/>
            <person name="Barry K."/>
            <person name="Miller A.N."/>
            <person name="Grigoriev I.V."/>
            <person name="Debuchy R."/>
            <person name="Gladieux P."/>
            <person name="Thoren M.H."/>
            <person name="Johannesson H."/>
        </authorList>
    </citation>
    <scope>NUCLEOTIDE SEQUENCE</scope>
    <source>
        <strain evidence="18">PSN243</strain>
    </source>
</reference>
<keyword evidence="12 15" id="KW-0472">Membrane</keyword>
<protein>
    <recommendedName>
        <fullName evidence="4">RING-type E3 ubiquitin transferase</fullName>
        <ecNumber evidence="4">2.3.2.27</ecNumber>
    </recommendedName>
</protein>
<evidence type="ECO:0000256" key="6">
    <source>
        <dbReference type="ARBA" id="ARBA00022692"/>
    </source>
</evidence>
<keyword evidence="8 13" id="KW-0863">Zinc-finger</keyword>
<evidence type="ECO:0000256" key="13">
    <source>
        <dbReference type="PROSITE-ProRule" id="PRU00175"/>
    </source>
</evidence>
<feature type="transmembrane region" description="Helical" evidence="15">
    <location>
        <begin position="1406"/>
        <end position="1429"/>
    </location>
</feature>
<evidence type="ECO:0000259" key="16">
    <source>
        <dbReference type="PROSITE" id="PS50089"/>
    </source>
</evidence>
<dbReference type="InterPro" id="IPR056521">
    <property type="entry name" value="MARCHF6-like_C"/>
</dbReference>
<evidence type="ECO:0000256" key="14">
    <source>
        <dbReference type="SAM" id="MobiDB-lite"/>
    </source>
</evidence>
<dbReference type="InterPro" id="IPR057211">
    <property type="entry name" value="DUF7889"/>
</dbReference>
<feature type="transmembrane region" description="Helical" evidence="15">
    <location>
        <begin position="797"/>
        <end position="819"/>
    </location>
</feature>
<dbReference type="SUPFAM" id="SSF57850">
    <property type="entry name" value="RING/U-box"/>
    <property type="match status" value="1"/>
</dbReference>
<dbReference type="PANTHER" id="PTHR13145:SF0">
    <property type="entry name" value="E3 UBIQUITIN-PROTEIN LIGASE MARCHF6"/>
    <property type="match status" value="1"/>
</dbReference>
<keyword evidence="11 15" id="KW-1133">Transmembrane helix</keyword>
<feature type="transmembrane region" description="Helical" evidence="15">
    <location>
        <begin position="1507"/>
        <end position="1531"/>
    </location>
</feature>
<dbReference type="SMART" id="SM00744">
    <property type="entry name" value="RINGv"/>
    <property type="match status" value="1"/>
</dbReference>
<feature type="compositionally biased region" description="Basic and acidic residues" evidence="14">
    <location>
        <begin position="1872"/>
        <end position="1881"/>
    </location>
</feature>
<feature type="transmembrane region" description="Helical" evidence="15">
    <location>
        <begin position="1172"/>
        <end position="1195"/>
    </location>
</feature>
<feature type="transmembrane region" description="Helical" evidence="15">
    <location>
        <begin position="1449"/>
        <end position="1467"/>
    </location>
</feature>
<keyword evidence="10" id="KW-0862">Zinc</keyword>
<feature type="region of interest" description="Disordered" evidence="14">
    <location>
        <begin position="350"/>
        <end position="385"/>
    </location>
</feature>
<dbReference type="Pfam" id="PF25417">
    <property type="entry name" value="DUF7889"/>
    <property type="match status" value="1"/>
</dbReference>
<feature type="transmembrane region" description="Helical" evidence="15">
    <location>
        <begin position="1113"/>
        <end position="1131"/>
    </location>
</feature>
<evidence type="ECO:0000313" key="18">
    <source>
        <dbReference type="EMBL" id="KAK4451004.1"/>
    </source>
</evidence>
<dbReference type="EMBL" id="MU865930">
    <property type="protein sequence ID" value="KAK4451004.1"/>
    <property type="molecule type" value="Genomic_DNA"/>
</dbReference>
<feature type="region of interest" description="Disordered" evidence="14">
    <location>
        <begin position="1793"/>
        <end position="1887"/>
    </location>
</feature>
<evidence type="ECO:0000256" key="11">
    <source>
        <dbReference type="ARBA" id="ARBA00022989"/>
    </source>
</evidence>
<feature type="region of interest" description="Disordered" evidence="14">
    <location>
        <begin position="412"/>
        <end position="432"/>
    </location>
</feature>
<evidence type="ECO:0000256" key="12">
    <source>
        <dbReference type="ARBA" id="ARBA00023136"/>
    </source>
</evidence>
<dbReference type="Pfam" id="PF12906">
    <property type="entry name" value="RINGv"/>
    <property type="match status" value="1"/>
</dbReference>
<feature type="transmembrane region" description="Helical" evidence="15">
    <location>
        <begin position="134"/>
        <end position="155"/>
    </location>
</feature>
<feature type="compositionally biased region" description="Basic and acidic residues" evidence="14">
    <location>
        <begin position="1801"/>
        <end position="1813"/>
    </location>
</feature>
<dbReference type="Gene3D" id="3.30.40.10">
    <property type="entry name" value="Zinc/RING finger domain, C3HC4 (zinc finger)"/>
    <property type="match status" value="1"/>
</dbReference>
<keyword evidence="6 15" id="KW-0812">Transmembrane</keyword>
<comment type="caution">
    <text evidence="18">The sequence shown here is derived from an EMBL/GenBank/DDBJ whole genome shotgun (WGS) entry which is preliminary data.</text>
</comment>
<feature type="transmembrane region" description="Helical" evidence="15">
    <location>
        <begin position="1610"/>
        <end position="1635"/>
    </location>
</feature>
<dbReference type="InterPro" id="IPR013083">
    <property type="entry name" value="Znf_RING/FYVE/PHD"/>
</dbReference>
<feature type="transmembrane region" description="Helical" evidence="15">
    <location>
        <begin position="1215"/>
        <end position="1233"/>
    </location>
</feature>
<evidence type="ECO:0000256" key="15">
    <source>
        <dbReference type="SAM" id="Phobius"/>
    </source>
</evidence>
<dbReference type="FunFam" id="3.30.40.10:FF:000287">
    <property type="entry name" value="RING finger membrane protein"/>
    <property type="match status" value="1"/>
</dbReference>
<dbReference type="PROSITE" id="PS51292">
    <property type="entry name" value="ZF_RING_CH"/>
    <property type="match status" value="1"/>
</dbReference>
<feature type="compositionally biased region" description="Basic and acidic residues" evidence="14">
    <location>
        <begin position="552"/>
        <end position="573"/>
    </location>
</feature>
<evidence type="ECO:0000256" key="2">
    <source>
        <dbReference type="ARBA" id="ARBA00004141"/>
    </source>
</evidence>
<name>A0AAV9GSM2_9PEZI</name>
<accession>A0AAV9GSM2</accession>
<proteinExistence type="predicted"/>
<evidence type="ECO:0000256" key="4">
    <source>
        <dbReference type="ARBA" id="ARBA00012483"/>
    </source>
</evidence>
<dbReference type="InterPro" id="IPR001841">
    <property type="entry name" value="Znf_RING"/>
</dbReference>
<dbReference type="GO" id="GO:0061630">
    <property type="term" value="F:ubiquitin protein ligase activity"/>
    <property type="evidence" value="ECO:0007669"/>
    <property type="project" value="UniProtKB-EC"/>
</dbReference>
<gene>
    <name evidence="18" type="ORF">QBC34DRAFT_436990</name>
</gene>
<comment type="subcellular location">
    <subcellularLocation>
        <location evidence="2">Membrane</location>
        <topology evidence="2">Multi-pass membrane protein</topology>
    </subcellularLocation>
</comment>
<feature type="compositionally biased region" description="Polar residues" evidence="14">
    <location>
        <begin position="536"/>
        <end position="545"/>
    </location>
</feature>
<feature type="compositionally biased region" description="Acidic residues" evidence="14">
    <location>
        <begin position="1841"/>
        <end position="1871"/>
    </location>
</feature>
<dbReference type="InterPro" id="IPR011009">
    <property type="entry name" value="Kinase-like_dom_sf"/>
</dbReference>
<dbReference type="Proteomes" id="UP001321760">
    <property type="component" value="Unassembled WGS sequence"/>
</dbReference>
<feature type="compositionally biased region" description="Low complexity" evidence="14">
    <location>
        <begin position="362"/>
        <end position="383"/>
    </location>
</feature>
<feature type="region of interest" description="Disordered" evidence="14">
    <location>
        <begin position="499"/>
        <end position="642"/>
    </location>
</feature>
<feature type="transmembrane region" description="Helical" evidence="15">
    <location>
        <begin position="313"/>
        <end position="332"/>
    </location>
</feature>
<dbReference type="GO" id="GO:0008270">
    <property type="term" value="F:zinc ion binding"/>
    <property type="evidence" value="ECO:0007669"/>
    <property type="project" value="UniProtKB-KW"/>
</dbReference>
<organism evidence="18 19">
    <name type="scientific">Podospora aff. communis PSN243</name>
    <dbReference type="NCBI Taxonomy" id="3040156"/>
    <lineage>
        <taxon>Eukaryota</taxon>
        <taxon>Fungi</taxon>
        <taxon>Dikarya</taxon>
        <taxon>Ascomycota</taxon>
        <taxon>Pezizomycotina</taxon>
        <taxon>Sordariomycetes</taxon>
        <taxon>Sordariomycetidae</taxon>
        <taxon>Sordariales</taxon>
        <taxon>Podosporaceae</taxon>
        <taxon>Podospora</taxon>
    </lineage>
</organism>
<feature type="transmembrane region" description="Helical" evidence="15">
    <location>
        <begin position="850"/>
        <end position="870"/>
    </location>
</feature>
<evidence type="ECO:0000259" key="17">
    <source>
        <dbReference type="PROSITE" id="PS51292"/>
    </source>
</evidence>
<feature type="region of interest" description="Disordered" evidence="14">
    <location>
        <begin position="681"/>
        <end position="707"/>
    </location>
</feature>
<feature type="compositionally biased region" description="Pro residues" evidence="14">
    <location>
        <begin position="350"/>
        <end position="361"/>
    </location>
</feature>
<keyword evidence="19" id="KW-1185">Reference proteome</keyword>
<evidence type="ECO:0000256" key="10">
    <source>
        <dbReference type="ARBA" id="ARBA00022833"/>
    </source>
</evidence>
<evidence type="ECO:0000256" key="5">
    <source>
        <dbReference type="ARBA" id="ARBA00022679"/>
    </source>
</evidence>
<feature type="transmembrane region" description="Helical" evidence="15">
    <location>
        <begin position="1680"/>
        <end position="1698"/>
    </location>
</feature>
<feature type="transmembrane region" description="Helical" evidence="15">
    <location>
        <begin position="1066"/>
        <end position="1093"/>
    </location>
</feature>
<dbReference type="Pfam" id="PF23113">
    <property type="entry name" value="MARCHF6_C"/>
    <property type="match status" value="1"/>
</dbReference>
<evidence type="ECO:0000313" key="19">
    <source>
        <dbReference type="Proteomes" id="UP001321760"/>
    </source>
</evidence>
<dbReference type="CDD" id="cd16702">
    <property type="entry name" value="RING_CH-C4HC3_MARCH6"/>
    <property type="match status" value="1"/>
</dbReference>
<evidence type="ECO:0000256" key="9">
    <source>
        <dbReference type="ARBA" id="ARBA00022786"/>
    </source>
</evidence>
<feature type="transmembrane region" description="Helical" evidence="15">
    <location>
        <begin position="1016"/>
        <end position="1034"/>
    </location>
</feature>
<comment type="pathway">
    <text evidence="3">Protein modification; protein ubiquitination.</text>
</comment>
<feature type="domain" description="RING-type" evidence="16">
    <location>
        <begin position="53"/>
        <end position="100"/>
    </location>
</feature>
<feature type="domain" description="RING-CH-type" evidence="17">
    <location>
        <begin position="45"/>
        <end position="106"/>
    </location>
</feature>
<feature type="compositionally biased region" description="Polar residues" evidence="14">
    <location>
        <begin position="579"/>
        <end position="609"/>
    </location>
</feature>
<evidence type="ECO:0000256" key="8">
    <source>
        <dbReference type="ARBA" id="ARBA00022771"/>
    </source>
</evidence>
<dbReference type="GO" id="GO:0036503">
    <property type="term" value="P:ERAD pathway"/>
    <property type="evidence" value="ECO:0007669"/>
    <property type="project" value="TreeGrafter"/>
</dbReference>
<feature type="compositionally biased region" description="Low complexity" evidence="14">
    <location>
        <begin position="1824"/>
        <end position="1840"/>
    </location>
</feature>
<feature type="compositionally biased region" description="Acidic residues" evidence="14">
    <location>
        <begin position="1814"/>
        <end position="1823"/>
    </location>
</feature>
<keyword evidence="5" id="KW-0808">Transferase</keyword>
<comment type="catalytic activity">
    <reaction evidence="1">
        <text>S-ubiquitinyl-[E2 ubiquitin-conjugating enzyme]-L-cysteine + [acceptor protein]-L-lysine = [E2 ubiquitin-conjugating enzyme]-L-cysteine + N(6)-ubiquitinyl-[acceptor protein]-L-lysine.</text>
        <dbReference type="EC" id="2.3.2.27"/>
    </reaction>
</comment>
<dbReference type="SUPFAM" id="SSF56112">
    <property type="entry name" value="Protein kinase-like (PK-like)"/>
    <property type="match status" value="1"/>
</dbReference>
<evidence type="ECO:0000256" key="1">
    <source>
        <dbReference type="ARBA" id="ARBA00000900"/>
    </source>
</evidence>